<dbReference type="HOGENOM" id="CLU_1996748_0_0_1"/>
<evidence type="ECO:0000313" key="1">
    <source>
        <dbReference type="EMBL" id="CCB62079.1"/>
    </source>
</evidence>
<dbReference type="Gene3D" id="3.30.450.60">
    <property type="match status" value="1"/>
</dbReference>
<protein>
    <submittedName>
        <fullName evidence="1">Uncharacterized protein</fullName>
    </submittedName>
</protein>
<dbReference type="eggNOG" id="KOG0938">
    <property type="taxonomic scope" value="Eukaryota"/>
</dbReference>
<sequence length="125" mass="14547">MSVAISAIYFLNLRSDVLINYLYHDDVRGNMVDAFRMHIMQTKELSTCPMRLLHFSNLVSVWHSMKMLFKEFGLHSHPSFQINQSSMQLYKLQVLLVGREKGNMTKGPSDNIHWVGMFLLLSQLK</sequence>
<organism evidence="1 2">
    <name type="scientific">Vitis vinifera</name>
    <name type="common">Grape</name>
    <dbReference type="NCBI Taxonomy" id="29760"/>
    <lineage>
        <taxon>Eukaryota</taxon>
        <taxon>Viridiplantae</taxon>
        <taxon>Streptophyta</taxon>
        <taxon>Embryophyta</taxon>
        <taxon>Tracheophyta</taxon>
        <taxon>Spermatophyta</taxon>
        <taxon>Magnoliopsida</taxon>
        <taxon>eudicotyledons</taxon>
        <taxon>Gunneridae</taxon>
        <taxon>Pentapetalae</taxon>
        <taxon>rosids</taxon>
        <taxon>Vitales</taxon>
        <taxon>Vitaceae</taxon>
        <taxon>Viteae</taxon>
        <taxon>Vitis</taxon>
    </lineage>
</organism>
<dbReference type="InParanoid" id="F6I4Y4"/>
<dbReference type="EMBL" id="FN596747">
    <property type="protein sequence ID" value="CCB62079.1"/>
    <property type="molecule type" value="Genomic_DNA"/>
</dbReference>
<evidence type="ECO:0000313" key="2">
    <source>
        <dbReference type="Proteomes" id="UP000009183"/>
    </source>
</evidence>
<proteinExistence type="predicted"/>
<dbReference type="PaxDb" id="29760-VIT_19s0015g02110.t01"/>
<accession>F6I4Y4</accession>
<keyword evidence="2" id="KW-1185">Reference proteome</keyword>
<dbReference type="STRING" id="29760.F6I4Y4"/>
<dbReference type="AlphaFoldDB" id="F6I4Y4"/>
<reference evidence="2" key="1">
    <citation type="journal article" date="2007" name="Nature">
        <title>The grapevine genome sequence suggests ancestral hexaploidization in major angiosperm phyla.</title>
        <authorList>
            <consortium name="The French-Italian Public Consortium for Grapevine Genome Characterization."/>
            <person name="Jaillon O."/>
            <person name="Aury J.-M."/>
            <person name="Noel B."/>
            <person name="Policriti A."/>
            <person name="Clepet C."/>
            <person name="Casagrande A."/>
            <person name="Choisne N."/>
            <person name="Aubourg S."/>
            <person name="Vitulo N."/>
            <person name="Jubin C."/>
            <person name="Vezzi A."/>
            <person name="Legeai F."/>
            <person name="Hugueney P."/>
            <person name="Dasilva C."/>
            <person name="Horner D."/>
            <person name="Mica E."/>
            <person name="Jublot D."/>
            <person name="Poulain J."/>
            <person name="Bruyere C."/>
            <person name="Billault A."/>
            <person name="Segurens B."/>
            <person name="Gouyvenoux M."/>
            <person name="Ugarte E."/>
            <person name="Cattonaro F."/>
            <person name="Anthouard V."/>
            <person name="Vico V."/>
            <person name="Del Fabbro C."/>
            <person name="Alaux M."/>
            <person name="Di Gaspero G."/>
            <person name="Dumas V."/>
            <person name="Felice N."/>
            <person name="Paillard S."/>
            <person name="Juman I."/>
            <person name="Moroldo M."/>
            <person name="Scalabrin S."/>
            <person name="Canaguier A."/>
            <person name="Le Clainche I."/>
            <person name="Malacrida G."/>
            <person name="Durand E."/>
            <person name="Pesole G."/>
            <person name="Laucou V."/>
            <person name="Chatelet P."/>
            <person name="Merdinoglu D."/>
            <person name="Delledonne M."/>
            <person name="Pezzotti M."/>
            <person name="Lecharny A."/>
            <person name="Scarpelli C."/>
            <person name="Artiguenave F."/>
            <person name="Pe M.E."/>
            <person name="Valle G."/>
            <person name="Morgante M."/>
            <person name="Caboche M."/>
            <person name="Adam-Blondon A.-F."/>
            <person name="Weissenbach J."/>
            <person name="Quetier F."/>
            <person name="Wincker P."/>
        </authorList>
    </citation>
    <scope>NUCLEOTIDE SEQUENCE [LARGE SCALE GENOMIC DNA]</scope>
    <source>
        <strain evidence="2">cv. Pinot noir / PN40024</strain>
    </source>
</reference>
<gene>
    <name evidence="1" type="ordered locus">VIT_19s0015g02110</name>
</gene>
<dbReference type="OrthoDB" id="1733589at2759"/>
<name>F6I4Y4_VITVI</name>
<dbReference type="Proteomes" id="UP000009183">
    <property type="component" value="Chromosome 19"/>
</dbReference>